<feature type="transmembrane region" description="Helical" evidence="1">
    <location>
        <begin position="152"/>
        <end position="170"/>
    </location>
</feature>
<dbReference type="AlphaFoldDB" id="A0A285GPX7"/>
<dbReference type="OrthoDB" id="3403070at2"/>
<dbReference type="Proteomes" id="UP000219612">
    <property type="component" value="Unassembled WGS sequence"/>
</dbReference>
<organism evidence="3 4">
    <name type="scientific">Paractinoplanes atraurantiacus</name>
    <dbReference type="NCBI Taxonomy" id="1036182"/>
    <lineage>
        <taxon>Bacteria</taxon>
        <taxon>Bacillati</taxon>
        <taxon>Actinomycetota</taxon>
        <taxon>Actinomycetes</taxon>
        <taxon>Micromonosporales</taxon>
        <taxon>Micromonosporaceae</taxon>
        <taxon>Paractinoplanes</taxon>
    </lineage>
</organism>
<protein>
    <submittedName>
        <fullName evidence="3">BON domain-containing protein</fullName>
    </submittedName>
</protein>
<evidence type="ECO:0000259" key="2">
    <source>
        <dbReference type="PROSITE" id="PS50914"/>
    </source>
</evidence>
<keyword evidence="1" id="KW-0472">Membrane</keyword>
<dbReference type="EMBL" id="OBDY01000002">
    <property type="protein sequence ID" value="SNY25498.1"/>
    <property type="molecule type" value="Genomic_DNA"/>
</dbReference>
<evidence type="ECO:0000313" key="3">
    <source>
        <dbReference type="EMBL" id="SNY25498.1"/>
    </source>
</evidence>
<evidence type="ECO:0000313" key="4">
    <source>
        <dbReference type="Proteomes" id="UP000219612"/>
    </source>
</evidence>
<name>A0A285GPX7_9ACTN</name>
<dbReference type="RefSeq" id="WP_097319092.1">
    <property type="nucleotide sequence ID" value="NZ_OBDY01000002.1"/>
</dbReference>
<reference evidence="3 4" key="1">
    <citation type="submission" date="2017-09" db="EMBL/GenBank/DDBJ databases">
        <authorList>
            <person name="Ehlers B."/>
            <person name="Leendertz F.H."/>
        </authorList>
    </citation>
    <scope>NUCLEOTIDE SEQUENCE [LARGE SCALE GENOMIC DNA]</scope>
    <source>
        <strain evidence="3 4">CGMCC 4.6857</strain>
    </source>
</reference>
<proteinExistence type="predicted"/>
<gene>
    <name evidence="3" type="ORF">SAMN05421748_102351</name>
</gene>
<feature type="domain" description="BON" evidence="2">
    <location>
        <begin position="17"/>
        <end position="91"/>
    </location>
</feature>
<dbReference type="Pfam" id="PF04972">
    <property type="entry name" value="BON"/>
    <property type="match status" value="1"/>
</dbReference>
<accession>A0A285GPX7</accession>
<dbReference type="PROSITE" id="PS50914">
    <property type="entry name" value="BON"/>
    <property type="match status" value="1"/>
</dbReference>
<evidence type="ECO:0000256" key="1">
    <source>
        <dbReference type="SAM" id="Phobius"/>
    </source>
</evidence>
<feature type="transmembrane region" description="Helical" evidence="1">
    <location>
        <begin position="125"/>
        <end position="146"/>
    </location>
</feature>
<keyword evidence="1" id="KW-0812">Transmembrane</keyword>
<dbReference type="InterPro" id="IPR007055">
    <property type="entry name" value="BON_dom"/>
</dbReference>
<keyword evidence="4" id="KW-1185">Reference proteome</keyword>
<keyword evidence="1" id="KW-1133">Transmembrane helix</keyword>
<dbReference type="Gene3D" id="3.30.1340.30">
    <property type="match status" value="1"/>
</dbReference>
<sequence length="177" mass="18660">MQPLPDDEFLAQHRRRDPVVASDEVRAALAVVLGLNGDERTSHEPIRVSVQNGVVVLDGTVSSWAARERAADLVRTTVAGLDICNALRVRADPRARRSQDEFDTIVAGLTPSSSNAAGLRRVARAIMAAPGVSATIVFSLALPWYLLVTGWAGVPMMAAILAVTAIAVTGPKGGKAE</sequence>